<name>A0A642V6S9_9ASCO</name>
<dbReference type="Proteomes" id="UP000761534">
    <property type="component" value="Unassembled WGS sequence"/>
</dbReference>
<keyword evidence="3" id="KW-1185">Reference proteome</keyword>
<gene>
    <name evidence="2" type="ORF">TRICI_002419</name>
</gene>
<evidence type="ECO:0000256" key="1">
    <source>
        <dbReference type="SAM" id="MobiDB-lite"/>
    </source>
</evidence>
<evidence type="ECO:0000313" key="2">
    <source>
        <dbReference type="EMBL" id="KAA8915429.1"/>
    </source>
</evidence>
<feature type="region of interest" description="Disordered" evidence="1">
    <location>
        <begin position="1"/>
        <end position="74"/>
    </location>
</feature>
<dbReference type="VEuPathDB" id="FungiDB:TRICI_002419"/>
<evidence type="ECO:0000313" key="3">
    <source>
        <dbReference type="Proteomes" id="UP000761534"/>
    </source>
</evidence>
<dbReference type="AlphaFoldDB" id="A0A642V6S9"/>
<protein>
    <submittedName>
        <fullName evidence="2">Uncharacterized protein</fullName>
    </submittedName>
</protein>
<accession>A0A642V6S9</accession>
<sequence>MAPRPPVADSSFEDEDEVSLISASNPRRSLGSRKNKRVINDDGSDEEINTSQRPKDDVENVDPEAASPVKEGNDHGIAVAHLEPVNGGTDPFTPRKSHQPLADITQRENISSSVTGITDTMQRVSLGTNKPDMIPTSPLLNRSSPARALVHGGSAVKSPVPQPPPVPKQRLVISKLVLNNFKSYAGRQEIGPFHSVS</sequence>
<organism evidence="2 3">
    <name type="scientific">Trichomonascus ciferrii</name>
    <dbReference type="NCBI Taxonomy" id="44093"/>
    <lineage>
        <taxon>Eukaryota</taxon>
        <taxon>Fungi</taxon>
        <taxon>Dikarya</taxon>
        <taxon>Ascomycota</taxon>
        <taxon>Saccharomycotina</taxon>
        <taxon>Dipodascomycetes</taxon>
        <taxon>Dipodascales</taxon>
        <taxon>Trichomonascaceae</taxon>
        <taxon>Trichomonascus</taxon>
        <taxon>Trichomonascus ciferrii complex</taxon>
    </lineage>
</organism>
<reference evidence="2" key="1">
    <citation type="journal article" date="2019" name="G3 (Bethesda)">
        <title>Genome Assemblies of Two Rare Opportunistic Yeast Pathogens: Diutina rugosa (syn. Candida rugosa) and Trichomonascus ciferrii (syn. Candida ciferrii).</title>
        <authorList>
            <person name="Mixao V."/>
            <person name="Saus E."/>
            <person name="Hansen A.P."/>
            <person name="Lass-Florl C."/>
            <person name="Gabaldon T."/>
        </authorList>
    </citation>
    <scope>NUCLEOTIDE SEQUENCE</scope>
    <source>
        <strain evidence="2">CBS 4856</strain>
    </source>
</reference>
<comment type="caution">
    <text evidence="2">The sequence shown here is derived from an EMBL/GenBank/DDBJ whole genome shotgun (WGS) entry which is preliminary data.</text>
</comment>
<dbReference type="EMBL" id="SWFS01000164">
    <property type="protein sequence ID" value="KAA8915429.1"/>
    <property type="molecule type" value="Genomic_DNA"/>
</dbReference>
<proteinExistence type="predicted"/>
<dbReference type="OrthoDB" id="5430951at2759"/>